<sequence length="340" mass="37290">MNLDLNSIWFVLVGGLFAGYAVLDGFDLGVGALHLFARSDIDRRMLLNSIGPVWDGNEVWLVTGGGALFAAFPEVYASVFSGFYLAFMLLLFALIFRAVAIEFRSKRPGATWRTSWDISFSAASILSALLIGVALGNIAYGIPLDARHEFAGSFLSLLNPYALLVGVTTVSLFVMHGAIYVVIKTEGELNARARHWTRNGIIFFVIMYAVTTMVTLLYVPHMTELIRAYPVLFVLPVLNVLAIANIPRQIHRGREFQAFLSSCAAVFALLALFGFGMYPDMVFSSPDAGNSLTIYNAASSAPTLKIMLIIAAMGVPLVLAYTISIYWIFRGKVKIESHSY</sequence>
<dbReference type="InterPro" id="IPR003317">
    <property type="entry name" value="Cyt-d_oxidase_su2"/>
</dbReference>
<dbReference type="GO" id="GO:0070069">
    <property type="term" value="C:cytochrome complex"/>
    <property type="evidence" value="ECO:0007669"/>
    <property type="project" value="TreeGrafter"/>
</dbReference>
<feature type="transmembrane region" description="Helical" evidence="12">
    <location>
        <begin position="201"/>
        <end position="220"/>
    </location>
</feature>
<evidence type="ECO:0000313" key="13">
    <source>
        <dbReference type="EMBL" id="PWB76103.1"/>
    </source>
</evidence>
<evidence type="ECO:0000256" key="9">
    <source>
        <dbReference type="ARBA" id="ARBA00022989"/>
    </source>
</evidence>
<feature type="transmembrane region" description="Helical" evidence="12">
    <location>
        <begin position="258"/>
        <end position="278"/>
    </location>
</feature>
<dbReference type="EMBL" id="PQAP01000005">
    <property type="protein sequence ID" value="PWB76103.1"/>
    <property type="molecule type" value="Genomic_DNA"/>
</dbReference>
<accession>A0A855XDA7</accession>
<evidence type="ECO:0000256" key="5">
    <source>
        <dbReference type="ARBA" id="ARBA00022617"/>
    </source>
</evidence>
<keyword evidence="9 12" id="KW-1133">Transmembrane helix</keyword>
<dbReference type="GO" id="GO:0046872">
    <property type="term" value="F:metal ion binding"/>
    <property type="evidence" value="ECO:0007669"/>
    <property type="project" value="UniProtKB-KW"/>
</dbReference>
<feature type="transmembrane region" description="Helical" evidence="12">
    <location>
        <begin position="6"/>
        <end position="37"/>
    </location>
</feature>
<reference evidence="13 14" key="1">
    <citation type="journal article" date="2018" name="ISME J.">
        <title>A methanotrophic archaeon couples anaerobic oxidation of methane to Fe(III) reduction.</title>
        <authorList>
            <person name="Cai C."/>
            <person name="Leu A.O."/>
            <person name="Xie G.J."/>
            <person name="Guo J."/>
            <person name="Feng Y."/>
            <person name="Zhao J.X."/>
            <person name="Tyson G.W."/>
            <person name="Yuan Z."/>
            <person name="Hu S."/>
        </authorList>
    </citation>
    <scope>NUCLEOTIDE SEQUENCE [LARGE SCALE GENOMIC DNA]</scope>
    <source>
        <strain evidence="13">FeB_12</strain>
    </source>
</reference>
<evidence type="ECO:0000256" key="12">
    <source>
        <dbReference type="SAM" id="Phobius"/>
    </source>
</evidence>
<feature type="transmembrane region" description="Helical" evidence="12">
    <location>
        <begin position="306"/>
        <end position="329"/>
    </location>
</feature>
<proteinExistence type="inferred from homology"/>
<dbReference type="PIRSF" id="PIRSF000267">
    <property type="entry name" value="Cyt_oxidse_sub2"/>
    <property type="match status" value="1"/>
</dbReference>
<feature type="transmembrane region" description="Helical" evidence="12">
    <location>
        <begin position="160"/>
        <end position="181"/>
    </location>
</feature>
<evidence type="ECO:0000256" key="4">
    <source>
        <dbReference type="ARBA" id="ARBA00022475"/>
    </source>
</evidence>
<comment type="similarity">
    <text evidence="2">Belongs to the cytochrome ubiquinol oxidase subunit 2 family.</text>
</comment>
<evidence type="ECO:0000313" key="14">
    <source>
        <dbReference type="Proteomes" id="UP000250918"/>
    </source>
</evidence>
<dbReference type="Pfam" id="PF02322">
    <property type="entry name" value="Cyt_bd_oxida_II"/>
    <property type="match status" value="1"/>
</dbReference>
<evidence type="ECO:0000256" key="3">
    <source>
        <dbReference type="ARBA" id="ARBA00022448"/>
    </source>
</evidence>
<dbReference type="NCBIfam" id="TIGR00203">
    <property type="entry name" value="cydB"/>
    <property type="match status" value="1"/>
</dbReference>
<dbReference type="PANTHER" id="PTHR43141:SF5">
    <property type="entry name" value="CYTOCHROME BD-I UBIQUINOL OXIDASE SUBUNIT 2"/>
    <property type="match status" value="1"/>
</dbReference>
<dbReference type="AlphaFoldDB" id="A0A855XDA7"/>
<gene>
    <name evidence="13" type="primary">cydB</name>
    <name evidence="13" type="ORF">C3F09_01290</name>
</gene>
<organism evidence="13 14">
    <name type="scientific">candidate division GN15 bacterium</name>
    <dbReference type="NCBI Taxonomy" id="2072418"/>
    <lineage>
        <taxon>Bacteria</taxon>
        <taxon>candidate division GN15</taxon>
    </lineage>
</organism>
<dbReference type="GO" id="GO:0009055">
    <property type="term" value="F:electron transfer activity"/>
    <property type="evidence" value="ECO:0007669"/>
    <property type="project" value="TreeGrafter"/>
</dbReference>
<protein>
    <submittedName>
        <fullName evidence="13">Cytochrome d ubiquinol oxidase subunit II</fullName>
    </submittedName>
</protein>
<evidence type="ECO:0000256" key="1">
    <source>
        <dbReference type="ARBA" id="ARBA00004651"/>
    </source>
</evidence>
<evidence type="ECO:0000256" key="11">
    <source>
        <dbReference type="ARBA" id="ARBA00023136"/>
    </source>
</evidence>
<feature type="transmembrane region" description="Helical" evidence="12">
    <location>
        <begin position="120"/>
        <end position="140"/>
    </location>
</feature>
<keyword evidence="7" id="KW-0479">Metal-binding</keyword>
<dbReference type="GO" id="GO:0005886">
    <property type="term" value="C:plasma membrane"/>
    <property type="evidence" value="ECO:0007669"/>
    <property type="project" value="UniProtKB-SubCell"/>
</dbReference>
<keyword evidence="11 12" id="KW-0472">Membrane</keyword>
<keyword evidence="6 12" id="KW-0812">Transmembrane</keyword>
<dbReference type="PANTHER" id="PTHR43141">
    <property type="entry name" value="CYTOCHROME BD2 SUBUNIT II"/>
    <property type="match status" value="1"/>
</dbReference>
<comment type="caution">
    <text evidence="13">The sequence shown here is derived from an EMBL/GenBank/DDBJ whole genome shotgun (WGS) entry which is preliminary data.</text>
</comment>
<name>A0A855XDA7_9BACT</name>
<dbReference type="GO" id="GO:0019646">
    <property type="term" value="P:aerobic electron transport chain"/>
    <property type="evidence" value="ECO:0007669"/>
    <property type="project" value="TreeGrafter"/>
</dbReference>
<evidence type="ECO:0000256" key="10">
    <source>
        <dbReference type="ARBA" id="ARBA00023004"/>
    </source>
</evidence>
<feature type="transmembrane region" description="Helical" evidence="12">
    <location>
        <begin position="82"/>
        <end position="100"/>
    </location>
</feature>
<evidence type="ECO:0000256" key="2">
    <source>
        <dbReference type="ARBA" id="ARBA00007543"/>
    </source>
</evidence>
<keyword evidence="5" id="KW-0349">Heme</keyword>
<keyword evidence="8" id="KW-0249">Electron transport</keyword>
<evidence type="ECO:0000256" key="6">
    <source>
        <dbReference type="ARBA" id="ARBA00022692"/>
    </source>
</evidence>
<keyword evidence="3" id="KW-0813">Transport</keyword>
<evidence type="ECO:0000256" key="8">
    <source>
        <dbReference type="ARBA" id="ARBA00022982"/>
    </source>
</evidence>
<keyword evidence="4" id="KW-1003">Cell membrane</keyword>
<evidence type="ECO:0000256" key="7">
    <source>
        <dbReference type="ARBA" id="ARBA00022723"/>
    </source>
</evidence>
<keyword evidence="10" id="KW-0408">Iron</keyword>
<feature type="transmembrane region" description="Helical" evidence="12">
    <location>
        <begin position="226"/>
        <end position="246"/>
    </location>
</feature>
<comment type="subcellular location">
    <subcellularLocation>
        <location evidence="1">Cell membrane</location>
        <topology evidence="1">Multi-pass membrane protein</topology>
    </subcellularLocation>
</comment>
<dbReference type="Proteomes" id="UP000250918">
    <property type="component" value="Unassembled WGS sequence"/>
</dbReference>
<dbReference type="GO" id="GO:0016682">
    <property type="term" value="F:oxidoreductase activity, acting on diphenols and related substances as donors, oxygen as acceptor"/>
    <property type="evidence" value="ECO:0007669"/>
    <property type="project" value="TreeGrafter"/>
</dbReference>